<keyword evidence="2" id="KW-0472">Membrane</keyword>
<evidence type="ECO:0000256" key="2">
    <source>
        <dbReference type="ARBA" id="ARBA00023136"/>
    </source>
</evidence>
<sequence length="161" mass="19194">MHYIILFLFILINTGCGFHFQKNIFSETEKKELQLNSNKQYSYFIKTLIEQLKIKNFDLSKTNRNTPILNIINFFEDTRTLSIFCDGKAAEKQLIFTINTELIINNNKFYKLNNKIERTFFENNLKALAKDTEKDTIMQEMQEEAIHNLIHNLLFIYSHKK</sequence>
<evidence type="ECO:0000256" key="5">
    <source>
        <dbReference type="ARBA" id="ARBA00023288"/>
    </source>
</evidence>
<protein>
    <submittedName>
        <fullName evidence="6">LPS-assembly lipoprotein LptE, partial</fullName>
    </submittedName>
</protein>
<evidence type="ECO:0000313" key="7">
    <source>
        <dbReference type="Proteomes" id="UP001497533"/>
    </source>
</evidence>
<dbReference type="PANTHER" id="PTHR38098">
    <property type="entry name" value="LPS-ASSEMBLY LIPOPROTEIN LPTE"/>
    <property type="match status" value="1"/>
</dbReference>
<keyword evidence="1" id="KW-0732">Signal</keyword>
<name>A0ABM9NNE8_9GAMM</name>
<organism evidence="6 7">
    <name type="scientific">Candidatus Providencia siddallii</name>
    <dbReference type="NCBI Taxonomy" id="1715285"/>
    <lineage>
        <taxon>Bacteria</taxon>
        <taxon>Pseudomonadati</taxon>
        <taxon>Pseudomonadota</taxon>
        <taxon>Gammaproteobacteria</taxon>
        <taxon>Enterobacterales</taxon>
        <taxon>Morganellaceae</taxon>
        <taxon>Providencia</taxon>
    </lineage>
</organism>
<evidence type="ECO:0000256" key="3">
    <source>
        <dbReference type="ARBA" id="ARBA00023139"/>
    </source>
</evidence>
<dbReference type="Proteomes" id="UP001497533">
    <property type="component" value="Chromosome"/>
</dbReference>
<dbReference type="EMBL" id="OZ034688">
    <property type="protein sequence ID" value="CAL1328992.1"/>
    <property type="molecule type" value="Genomic_DNA"/>
</dbReference>
<keyword evidence="4" id="KW-0998">Cell outer membrane</keyword>
<keyword evidence="7" id="KW-1185">Reference proteome</keyword>
<dbReference type="Pfam" id="PF04390">
    <property type="entry name" value="LptE"/>
    <property type="match status" value="1"/>
</dbReference>
<dbReference type="PANTHER" id="PTHR38098:SF1">
    <property type="entry name" value="LPS-ASSEMBLY LIPOPROTEIN LPTE"/>
    <property type="match status" value="1"/>
</dbReference>
<keyword evidence="3" id="KW-0564">Palmitate</keyword>
<dbReference type="InterPro" id="IPR007485">
    <property type="entry name" value="LPS_assembly_LptE"/>
</dbReference>
<evidence type="ECO:0000256" key="4">
    <source>
        <dbReference type="ARBA" id="ARBA00023237"/>
    </source>
</evidence>
<accession>A0ABM9NNE8</accession>
<keyword evidence="5 6" id="KW-0449">Lipoprotein</keyword>
<evidence type="ECO:0000256" key="1">
    <source>
        <dbReference type="ARBA" id="ARBA00022729"/>
    </source>
</evidence>
<dbReference type="RefSeq" id="WP_341765049.1">
    <property type="nucleotide sequence ID" value="NZ_OZ034688.1"/>
</dbReference>
<dbReference type="Gene3D" id="3.30.160.150">
    <property type="entry name" value="Lipoprotein like domain"/>
    <property type="match status" value="1"/>
</dbReference>
<evidence type="ECO:0000313" key="6">
    <source>
        <dbReference type="EMBL" id="CAL1328992.1"/>
    </source>
</evidence>
<gene>
    <name evidence="6" type="primary">lptE</name>
    <name evidence="6" type="ORF">PRHACTZTBTEA_052</name>
</gene>
<proteinExistence type="predicted"/>
<reference evidence="6" key="1">
    <citation type="submission" date="2024-04" db="EMBL/GenBank/DDBJ databases">
        <authorList>
            <person name="Manzano-Marin A."/>
            <person name="Manzano-Marin A."/>
            <person name="Alejandro Manzano Marin A."/>
        </authorList>
    </citation>
    <scope>NUCLEOTIDE SEQUENCE [LARGE SCALE GENOMIC DNA]</scope>
    <source>
        <strain evidence="6">TABTEA</strain>
    </source>
</reference>